<dbReference type="SUPFAM" id="SSF50118">
    <property type="entry name" value="Cell growth inhibitor/plasmid maintenance toxic component"/>
    <property type="match status" value="1"/>
</dbReference>
<dbReference type="Proteomes" id="UP000323707">
    <property type="component" value="Unassembled WGS sequence"/>
</dbReference>
<evidence type="ECO:0000313" key="4">
    <source>
        <dbReference type="Proteomes" id="UP000323707"/>
    </source>
</evidence>
<dbReference type="InterPro" id="IPR011067">
    <property type="entry name" value="Plasmid_toxin/cell-grow_inhib"/>
</dbReference>
<name>A0A377JNA4_9HELI</name>
<evidence type="ECO:0000313" key="2">
    <source>
        <dbReference type="EMBL" id="STP06485.1"/>
    </source>
</evidence>
<dbReference type="AlphaFoldDB" id="A0A377JNA4"/>
<evidence type="ECO:0000313" key="1">
    <source>
        <dbReference type="EMBL" id="KAA8708156.1"/>
    </source>
</evidence>
<dbReference type="InterPro" id="IPR003477">
    <property type="entry name" value="PemK-like"/>
</dbReference>
<organism evidence="2 3">
    <name type="scientific">Helicobacter canis</name>
    <dbReference type="NCBI Taxonomy" id="29419"/>
    <lineage>
        <taxon>Bacteria</taxon>
        <taxon>Pseudomonadati</taxon>
        <taxon>Campylobacterota</taxon>
        <taxon>Epsilonproteobacteria</taxon>
        <taxon>Campylobacterales</taxon>
        <taxon>Helicobacteraceae</taxon>
        <taxon>Helicobacter</taxon>
    </lineage>
</organism>
<evidence type="ECO:0000313" key="3">
    <source>
        <dbReference type="Proteomes" id="UP000254841"/>
    </source>
</evidence>
<gene>
    <name evidence="1" type="ORF">F4V45_06870</name>
    <name evidence="2" type="ORF">NCTC12410_02024</name>
</gene>
<dbReference type="EMBL" id="UGHV01000004">
    <property type="protein sequence ID" value="STP06485.1"/>
    <property type="molecule type" value="Genomic_DNA"/>
</dbReference>
<dbReference type="Gene3D" id="2.30.30.110">
    <property type="match status" value="1"/>
</dbReference>
<dbReference type="OrthoDB" id="5325266at2"/>
<sequence length="139" mass="16291">MDNTIQFNKWNTLKQTIQNNQTRHYIKEGCVYWVHIGQNIGCEVFGKQQDFRRPVLVLKRIYIPNYMDAFIGIPLTTKKLSGSSFARLTNVKHNVVVTAMLGQIRAFDSRRTISYYYKARKEEVDRVRNKLISFLSPSN</sequence>
<reference evidence="2 3" key="1">
    <citation type="submission" date="2018-06" db="EMBL/GenBank/DDBJ databases">
        <authorList>
            <consortium name="Pathogen Informatics"/>
            <person name="Doyle S."/>
        </authorList>
    </citation>
    <scope>NUCLEOTIDE SEQUENCE [LARGE SCALE GENOMIC DNA]</scope>
    <source>
        <strain evidence="2 3">NCTC12410</strain>
    </source>
</reference>
<dbReference type="EMBL" id="VXKE01000020">
    <property type="protein sequence ID" value="KAA8708156.1"/>
    <property type="molecule type" value="Genomic_DNA"/>
</dbReference>
<proteinExistence type="predicted"/>
<dbReference type="RefSeq" id="WP_115012452.1">
    <property type="nucleotide sequence ID" value="NZ_UGHV01000004.1"/>
</dbReference>
<reference evidence="1 4" key="2">
    <citation type="submission" date="2019-09" db="EMBL/GenBank/DDBJ databases">
        <title>Draft genome sequence of various Type strains from the CCUG.</title>
        <authorList>
            <person name="Pineiro-Iglesias B."/>
            <person name="Tunovic T."/>
            <person name="Unosson C."/>
            <person name="Inganas E."/>
            <person name="Ohlen M."/>
            <person name="Cardew S."/>
            <person name="Jensie-Markopoulos S."/>
            <person name="Salva-Serra F."/>
            <person name="Jaen-Luchoro D."/>
            <person name="Karlsson R."/>
            <person name="Svensson-Stadler L."/>
            <person name="Chun J."/>
            <person name="Moore E."/>
        </authorList>
    </citation>
    <scope>NUCLEOTIDE SEQUENCE [LARGE SCALE GENOMIC DNA]</scope>
    <source>
        <strain evidence="1 4">CCUG 32756T</strain>
    </source>
</reference>
<dbReference type="GO" id="GO:0003677">
    <property type="term" value="F:DNA binding"/>
    <property type="evidence" value="ECO:0007669"/>
    <property type="project" value="InterPro"/>
</dbReference>
<protein>
    <submittedName>
        <fullName evidence="2">Toxin-antitoxin protein</fullName>
    </submittedName>
    <submittedName>
        <fullName evidence="1">Type II toxin-antitoxin system PemK/MazF family toxin</fullName>
    </submittedName>
</protein>
<dbReference type="Pfam" id="PF02452">
    <property type="entry name" value="PemK_toxin"/>
    <property type="match status" value="1"/>
</dbReference>
<accession>A0A377JNA4</accession>
<dbReference type="Proteomes" id="UP000254841">
    <property type="component" value="Unassembled WGS sequence"/>
</dbReference>